<dbReference type="GeneID" id="18823100"/>
<keyword evidence="2" id="KW-1185">Reference proteome</keyword>
<dbReference type="HOGENOM" id="CLU_2589172_0_0_1"/>
<dbReference type="KEGG" id="abp:AGABI1DRAFT110897"/>
<name>K5XLC5_AGABU</name>
<reference evidence="2" key="1">
    <citation type="journal article" date="2012" name="Proc. Natl. Acad. Sci. U.S.A.">
        <title>Genome sequence of the button mushroom Agaricus bisporus reveals mechanisms governing adaptation to a humic-rich ecological niche.</title>
        <authorList>
            <person name="Morin E."/>
            <person name="Kohler A."/>
            <person name="Baker A.R."/>
            <person name="Foulongne-Oriol M."/>
            <person name="Lombard V."/>
            <person name="Nagy L.G."/>
            <person name="Ohm R.A."/>
            <person name="Patyshakuliyeva A."/>
            <person name="Brun A."/>
            <person name="Aerts A.L."/>
            <person name="Bailey A.M."/>
            <person name="Billette C."/>
            <person name="Coutinho P.M."/>
            <person name="Deakin G."/>
            <person name="Doddapaneni H."/>
            <person name="Floudas D."/>
            <person name="Grimwood J."/>
            <person name="Hilden K."/>
            <person name="Kuees U."/>
            <person name="LaButti K.M."/>
            <person name="Lapidus A."/>
            <person name="Lindquist E.A."/>
            <person name="Lucas S.M."/>
            <person name="Murat C."/>
            <person name="Riley R.W."/>
            <person name="Salamov A.A."/>
            <person name="Schmutz J."/>
            <person name="Subramanian V."/>
            <person name="Woesten H.A.B."/>
            <person name="Xu J."/>
            <person name="Eastwood D.C."/>
            <person name="Foster G.D."/>
            <person name="Sonnenberg A.S."/>
            <person name="Cullen D."/>
            <person name="de Vries R.P."/>
            <person name="Lundell T."/>
            <person name="Hibbett D.S."/>
            <person name="Henrissat B."/>
            <person name="Burton K.S."/>
            <person name="Kerrigan R.W."/>
            <person name="Challen M.P."/>
            <person name="Grigoriev I.V."/>
            <person name="Martin F."/>
        </authorList>
    </citation>
    <scope>NUCLEOTIDE SEQUENCE [LARGE SCALE GENOMIC DNA]</scope>
    <source>
        <strain evidence="2">JB137-S8 / ATCC MYA-4627 / FGSC 10392</strain>
    </source>
</reference>
<evidence type="ECO:0000313" key="1">
    <source>
        <dbReference type="EMBL" id="EKM84373.1"/>
    </source>
</evidence>
<proteinExistence type="predicted"/>
<sequence length="80" mass="8844">MEITPLDLPIPNLTFASASAVDQIISGIFYSDYNTQGSTRVASRGGRRWLVNTITPKYFVSVINKFNMIKLRIMTASTGS</sequence>
<accession>K5XLC5</accession>
<gene>
    <name evidence="1" type="ORF">AGABI1DRAFT_110897</name>
</gene>
<dbReference type="RefSeq" id="XP_007325972.1">
    <property type="nucleotide sequence ID" value="XM_007325910.1"/>
</dbReference>
<organism evidence="1 2">
    <name type="scientific">Agaricus bisporus var. burnettii (strain JB137-S8 / ATCC MYA-4627 / FGSC 10392)</name>
    <name type="common">White button mushroom</name>
    <dbReference type="NCBI Taxonomy" id="597362"/>
    <lineage>
        <taxon>Eukaryota</taxon>
        <taxon>Fungi</taxon>
        <taxon>Dikarya</taxon>
        <taxon>Basidiomycota</taxon>
        <taxon>Agaricomycotina</taxon>
        <taxon>Agaricomycetes</taxon>
        <taxon>Agaricomycetidae</taxon>
        <taxon>Agaricales</taxon>
        <taxon>Agaricineae</taxon>
        <taxon>Agaricaceae</taxon>
        <taxon>Agaricus</taxon>
    </lineage>
</organism>
<dbReference type="Proteomes" id="UP000008493">
    <property type="component" value="Unassembled WGS sequence"/>
</dbReference>
<dbReference type="AlphaFoldDB" id="K5XLC5"/>
<protein>
    <submittedName>
        <fullName evidence="1">Uncharacterized protein</fullName>
    </submittedName>
</protein>
<dbReference type="InParanoid" id="K5XLC5"/>
<evidence type="ECO:0000313" key="2">
    <source>
        <dbReference type="Proteomes" id="UP000008493"/>
    </source>
</evidence>
<dbReference type="EMBL" id="JH971385">
    <property type="protein sequence ID" value="EKM84373.1"/>
    <property type="molecule type" value="Genomic_DNA"/>
</dbReference>